<dbReference type="GO" id="GO:0046872">
    <property type="term" value="F:metal ion binding"/>
    <property type="evidence" value="ECO:0007669"/>
    <property type="project" value="UniProtKB-KW"/>
</dbReference>
<evidence type="ECO:0000313" key="9">
    <source>
        <dbReference type="Proteomes" id="UP000198402"/>
    </source>
</evidence>
<sequence length="107" mass="11797">MTDDEQHVAMQLILAAGDVKKLAFEGIDLAKKGDIQAAKANFTAAQKRLGEGHQAQSDYIRDHVDSDDGPSLLMVHAQDHLSMAMTTIELGRELVEVYAQMAKQKYL</sequence>
<keyword evidence="3" id="KW-0808">Transferase</keyword>
<evidence type="ECO:0000256" key="5">
    <source>
        <dbReference type="PIRSR" id="PIRSR000699-1"/>
    </source>
</evidence>
<proteinExistence type="predicted"/>
<reference evidence="8 9" key="1">
    <citation type="submission" date="2015-11" db="EMBL/GenBank/DDBJ databases">
        <title>Draft genome sequences of new species of the genus Lactobacillus isolated from orchardgrass silage.</title>
        <authorList>
            <person name="Tohno M."/>
            <person name="Tanizawa Y."/>
            <person name="Arita M."/>
        </authorList>
    </citation>
    <scope>NUCLEOTIDE SEQUENCE [LARGE SCALE GENOMIC DNA]</scope>
    <source>
        <strain evidence="8 9">IWT126</strain>
    </source>
</reference>
<dbReference type="Proteomes" id="UP000198402">
    <property type="component" value="Unassembled WGS sequence"/>
</dbReference>
<dbReference type="PANTHER" id="PTHR34382:SF7">
    <property type="entry name" value="PTS SYSTEM N,N'-DIACETYLCHITOBIOSE-SPECIFIC EIIA COMPONENT"/>
    <property type="match status" value="1"/>
</dbReference>
<evidence type="ECO:0000256" key="1">
    <source>
        <dbReference type="ARBA" id="ARBA00022448"/>
    </source>
</evidence>
<dbReference type="Pfam" id="PF02255">
    <property type="entry name" value="PTS_IIA"/>
    <property type="match status" value="1"/>
</dbReference>
<feature type="active site" description="Tele-phosphohistidine intermediate" evidence="5">
    <location>
        <position position="76"/>
    </location>
</feature>
<accession>A0A1Z5IL11</accession>
<dbReference type="PIRSF" id="PIRSF000699">
    <property type="entry name" value="PTS_IILac_III"/>
    <property type="match status" value="1"/>
</dbReference>
<evidence type="ECO:0000256" key="3">
    <source>
        <dbReference type="ARBA" id="ARBA00022679"/>
    </source>
</evidence>
<evidence type="ECO:0000313" key="8">
    <source>
        <dbReference type="EMBL" id="GAX02338.1"/>
    </source>
</evidence>
<comment type="caution">
    <text evidence="8">The sequence shown here is derived from an EMBL/GenBank/DDBJ whole genome shotgun (WGS) entry which is preliminary data.</text>
</comment>
<dbReference type="EMBL" id="BCMG01000016">
    <property type="protein sequence ID" value="GAX02338.1"/>
    <property type="molecule type" value="Genomic_DNA"/>
</dbReference>
<keyword evidence="6" id="KW-0479">Metal-binding</keyword>
<keyword evidence="2" id="KW-0762">Sugar transport</keyword>
<evidence type="ECO:0000256" key="2">
    <source>
        <dbReference type="ARBA" id="ARBA00022597"/>
    </source>
</evidence>
<evidence type="ECO:0000256" key="6">
    <source>
        <dbReference type="PIRSR" id="PIRSR000699-2"/>
    </source>
</evidence>
<organism evidence="8 9">
    <name type="scientific">Secundilactobacillus silagei JCM 19001</name>
    <dbReference type="NCBI Taxonomy" id="1302250"/>
    <lineage>
        <taxon>Bacteria</taxon>
        <taxon>Bacillati</taxon>
        <taxon>Bacillota</taxon>
        <taxon>Bacilli</taxon>
        <taxon>Lactobacillales</taxon>
        <taxon>Lactobacillaceae</taxon>
        <taxon>Secundilactobacillus</taxon>
    </lineage>
</organism>
<dbReference type="PROSITE" id="PS51095">
    <property type="entry name" value="PTS_EIIA_TYPE_3"/>
    <property type="match status" value="1"/>
</dbReference>
<dbReference type="RefSeq" id="WP_054656468.1">
    <property type="nucleotide sequence ID" value="NZ_BBFL01000027.1"/>
</dbReference>
<comment type="cofactor">
    <cofactor evidence="6">
        <name>Mg(2+)</name>
        <dbReference type="ChEBI" id="CHEBI:18420"/>
    </cofactor>
    <text evidence="6">Binds 1 Mg(2+) ion per trimer.</text>
</comment>
<dbReference type="InterPro" id="IPR003188">
    <property type="entry name" value="PTS_IIA_lac/cel"/>
</dbReference>
<dbReference type="OrthoDB" id="350602at2"/>
<dbReference type="PANTHER" id="PTHR34382">
    <property type="entry name" value="PTS SYSTEM N,N'-DIACETYLCHITOBIOSE-SPECIFIC EIIA COMPONENT"/>
    <property type="match status" value="1"/>
</dbReference>
<evidence type="ECO:0000256" key="4">
    <source>
        <dbReference type="ARBA" id="ARBA00022683"/>
    </source>
</evidence>
<feature type="binding site" evidence="6">
    <location>
        <position position="79"/>
    </location>
    <ligand>
        <name>Mg(2+)</name>
        <dbReference type="ChEBI" id="CHEBI:18420"/>
        <note>ligand shared between all trimeric partners</note>
    </ligand>
</feature>
<keyword evidence="9" id="KW-1185">Reference proteome</keyword>
<keyword evidence="4" id="KW-0598">Phosphotransferase system</keyword>
<gene>
    <name evidence="8" type="primary">ptcA</name>
    <name evidence="8" type="ORF">IWT126_02407</name>
</gene>
<evidence type="ECO:0000256" key="7">
    <source>
        <dbReference type="PROSITE-ProRule" id="PRU00418"/>
    </source>
</evidence>
<dbReference type="STRING" id="1302250.GCA_001313225_03578"/>
<dbReference type="Gene3D" id="1.20.58.80">
    <property type="entry name" value="Phosphotransferase system, lactose/cellobiose-type IIA subunit"/>
    <property type="match status" value="1"/>
</dbReference>
<keyword evidence="6" id="KW-0460">Magnesium</keyword>
<dbReference type="GO" id="GO:0016740">
    <property type="term" value="F:transferase activity"/>
    <property type="evidence" value="ECO:0007669"/>
    <property type="project" value="UniProtKB-KW"/>
</dbReference>
<dbReference type="SUPFAM" id="SSF46973">
    <property type="entry name" value="Enzyme IIa from lactose specific PTS, IIa-lac"/>
    <property type="match status" value="1"/>
</dbReference>
<dbReference type="GO" id="GO:0009401">
    <property type="term" value="P:phosphoenolpyruvate-dependent sugar phosphotransferase system"/>
    <property type="evidence" value="ECO:0007669"/>
    <property type="project" value="UniProtKB-KW"/>
</dbReference>
<keyword evidence="1" id="KW-0813">Transport</keyword>
<dbReference type="InterPro" id="IPR036542">
    <property type="entry name" value="PTS_IIA_lac/cel_sf"/>
</dbReference>
<dbReference type="AlphaFoldDB" id="A0A1Z5IL11"/>
<name>A0A1Z5IL11_9LACO</name>
<feature type="modified residue" description="Phosphohistidine; by HPr" evidence="7">
    <location>
        <position position="76"/>
    </location>
</feature>
<protein>
    <submittedName>
        <fullName evidence="8">Cellobiose-specific PTS system IIA component</fullName>
    </submittedName>
</protein>